<dbReference type="EMBL" id="QGGO01000040">
    <property type="protein sequence ID" value="PWK16967.1"/>
    <property type="molecule type" value="Genomic_DNA"/>
</dbReference>
<sequence length="135" mass="16144">MKAITDIPKRKYDGYVWFSDQKEPVTLIQKEYSFEDTKENPFVIEALLWNAEEEISIMVRHTGKYHIQEFKLDELPAEHELVEKVYLPHRLGDKVKHVCFKQLWIPEEDKLCEKMEVMTMKALIFTGFKYSTEKN</sequence>
<protein>
    <submittedName>
        <fullName evidence="1">CRISPR type III-associated protein (TIGR04423 family)</fullName>
    </submittedName>
</protein>
<accession>A0A316DFC0</accession>
<dbReference type="AlphaFoldDB" id="A0A316DFC0"/>
<name>A0A316DFC0_9BACT</name>
<reference evidence="1 2" key="1">
    <citation type="submission" date="2018-05" db="EMBL/GenBank/DDBJ databases">
        <title>Genomic Encyclopedia of Archaeal and Bacterial Type Strains, Phase II (KMG-II): from individual species to whole genera.</title>
        <authorList>
            <person name="Goeker M."/>
        </authorList>
    </citation>
    <scope>NUCLEOTIDE SEQUENCE [LARGE SCALE GENOMIC DNA]</scope>
    <source>
        <strain evidence="1 2">DSM 22214</strain>
    </source>
</reference>
<evidence type="ECO:0000313" key="2">
    <source>
        <dbReference type="Proteomes" id="UP000245489"/>
    </source>
</evidence>
<gene>
    <name evidence="1" type="ORF">LV89_04625</name>
</gene>
<dbReference type="InterPro" id="IPR030955">
    <property type="entry name" value="CHP04423"/>
</dbReference>
<comment type="caution">
    <text evidence="1">The sequence shown here is derived from an EMBL/GenBank/DDBJ whole genome shotgun (WGS) entry which is preliminary data.</text>
</comment>
<evidence type="ECO:0000313" key="1">
    <source>
        <dbReference type="EMBL" id="PWK16967.1"/>
    </source>
</evidence>
<keyword evidence="2" id="KW-1185">Reference proteome</keyword>
<organism evidence="1 2">
    <name type="scientific">Arcicella aurantiaca</name>
    <dbReference type="NCBI Taxonomy" id="591202"/>
    <lineage>
        <taxon>Bacteria</taxon>
        <taxon>Pseudomonadati</taxon>
        <taxon>Bacteroidota</taxon>
        <taxon>Cytophagia</taxon>
        <taxon>Cytophagales</taxon>
        <taxon>Flectobacillaceae</taxon>
        <taxon>Arcicella</taxon>
    </lineage>
</organism>
<dbReference type="Proteomes" id="UP000245489">
    <property type="component" value="Unassembled WGS sequence"/>
</dbReference>
<proteinExistence type="predicted"/>
<dbReference type="RefSeq" id="WP_109745271.1">
    <property type="nucleotide sequence ID" value="NZ_QGGO01000040.1"/>
</dbReference>
<dbReference type="NCBIfam" id="TIGR04423">
    <property type="entry name" value="casT3_TIGR04423"/>
    <property type="match status" value="1"/>
</dbReference>
<dbReference type="OrthoDB" id="1016205at2"/>